<keyword evidence="7 12" id="KW-1133">Transmembrane helix</keyword>
<reference evidence="15" key="1">
    <citation type="submission" date="2020-11" db="EMBL/GenBank/DDBJ databases">
        <authorList>
            <person name="Tran Van P."/>
        </authorList>
    </citation>
    <scope>NUCLEOTIDE SEQUENCE</scope>
</reference>
<dbReference type="Pfam" id="PF07565">
    <property type="entry name" value="Band_3_cyto"/>
    <property type="match status" value="1"/>
</dbReference>
<feature type="compositionally biased region" description="Basic and acidic residues" evidence="11">
    <location>
        <begin position="77"/>
        <end position="90"/>
    </location>
</feature>
<keyword evidence="3" id="KW-0813">Transport</keyword>
<dbReference type="Gene3D" id="1.10.287.570">
    <property type="entry name" value="Helical hairpin bin"/>
    <property type="match status" value="1"/>
</dbReference>
<feature type="domain" description="Band 3 cytoplasmic" evidence="14">
    <location>
        <begin position="201"/>
        <end position="506"/>
    </location>
</feature>
<dbReference type="InterPro" id="IPR011531">
    <property type="entry name" value="HCO3_transpt-like_TM_dom"/>
</dbReference>
<evidence type="ECO:0008006" key="16">
    <source>
        <dbReference type="Google" id="ProtNLM"/>
    </source>
</evidence>
<evidence type="ECO:0000256" key="1">
    <source>
        <dbReference type="ARBA" id="ARBA00004651"/>
    </source>
</evidence>
<evidence type="ECO:0000256" key="10">
    <source>
        <dbReference type="ARBA" id="ARBA00049347"/>
    </source>
</evidence>
<protein>
    <recommendedName>
        <fullName evidence="16">Anion exchange protein</fullName>
    </recommendedName>
</protein>
<feature type="transmembrane region" description="Helical" evidence="12">
    <location>
        <begin position="626"/>
        <end position="648"/>
    </location>
</feature>
<keyword evidence="6 12" id="KW-0812">Transmembrane</keyword>
<feature type="transmembrane region" description="Helical" evidence="12">
    <location>
        <begin position="592"/>
        <end position="614"/>
    </location>
</feature>
<dbReference type="GO" id="GO:0008509">
    <property type="term" value="F:monoatomic anion transmembrane transporter activity"/>
    <property type="evidence" value="ECO:0007669"/>
    <property type="project" value="InterPro"/>
</dbReference>
<dbReference type="InterPro" id="IPR003020">
    <property type="entry name" value="HCO3_transpt_euk"/>
</dbReference>
<proteinExistence type="inferred from homology"/>
<evidence type="ECO:0000256" key="3">
    <source>
        <dbReference type="ARBA" id="ARBA00022448"/>
    </source>
</evidence>
<evidence type="ECO:0000256" key="6">
    <source>
        <dbReference type="ARBA" id="ARBA00022692"/>
    </source>
</evidence>
<evidence type="ECO:0000256" key="7">
    <source>
        <dbReference type="ARBA" id="ARBA00022989"/>
    </source>
</evidence>
<gene>
    <name evidence="15" type="ORF">TGEB3V08_LOCUS7232</name>
</gene>
<name>A0A7R9K1A7_TIMGE</name>
<dbReference type="FunFam" id="1.10.287.570:FF:000001">
    <property type="entry name" value="Anion exchange protein"/>
    <property type="match status" value="1"/>
</dbReference>
<feature type="compositionally biased region" description="Basic residues" evidence="11">
    <location>
        <begin position="91"/>
        <end position="108"/>
    </location>
</feature>
<evidence type="ECO:0000256" key="5">
    <source>
        <dbReference type="ARBA" id="ARBA00022681"/>
    </source>
</evidence>
<comment type="catalytic activity">
    <reaction evidence="10">
        <text>hydrogencarbonate(in) + chloride(out) = hydrogencarbonate(out) + chloride(in)</text>
        <dbReference type="Rhea" id="RHEA:72363"/>
        <dbReference type="ChEBI" id="CHEBI:17544"/>
        <dbReference type="ChEBI" id="CHEBI:17996"/>
    </reaction>
</comment>
<dbReference type="AlphaFoldDB" id="A0A7R9K1A7"/>
<dbReference type="InterPro" id="IPR001717">
    <property type="entry name" value="Anion_exchange"/>
</dbReference>
<feature type="region of interest" description="Disordered" evidence="11">
    <location>
        <begin position="12"/>
        <end position="143"/>
    </location>
</feature>
<evidence type="ECO:0000256" key="11">
    <source>
        <dbReference type="SAM" id="MobiDB-lite"/>
    </source>
</evidence>
<feature type="compositionally biased region" description="Polar residues" evidence="11">
    <location>
        <begin position="129"/>
        <end position="141"/>
    </location>
</feature>
<dbReference type="SUPFAM" id="SSF55804">
    <property type="entry name" value="Phoshotransferase/anion transport protein"/>
    <property type="match status" value="1"/>
</dbReference>
<dbReference type="GO" id="GO:0051453">
    <property type="term" value="P:regulation of intracellular pH"/>
    <property type="evidence" value="ECO:0007669"/>
    <property type="project" value="TreeGrafter"/>
</dbReference>
<organism evidence="15">
    <name type="scientific">Timema genevievae</name>
    <name type="common">Walking stick</name>
    <dbReference type="NCBI Taxonomy" id="629358"/>
    <lineage>
        <taxon>Eukaryota</taxon>
        <taxon>Metazoa</taxon>
        <taxon>Ecdysozoa</taxon>
        <taxon>Arthropoda</taxon>
        <taxon>Hexapoda</taxon>
        <taxon>Insecta</taxon>
        <taxon>Pterygota</taxon>
        <taxon>Neoptera</taxon>
        <taxon>Polyneoptera</taxon>
        <taxon>Phasmatodea</taxon>
        <taxon>Timematodea</taxon>
        <taxon>Timematoidea</taxon>
        <taxon>Timematidae</taxon>
        <taxon>Timema</taxon>
    </lineage>
</organism>
<evidence type="ECO:0000259" key="14">
    <source>
        <dbReference type="Pfam" id="PF07565"/>
    </source>
</evidence>
<evidence type="ECO:0000256" key="2">
    <source>
        <dbReference type="ARBA" id="ARBA00010993"/>
    </source>
</evidence>
<accession>A0A7R9K1A7</accession>
<dbReference type="PRINTS" id="PR00165">
    <property type="entry name" value="ANIONEXCHNGR"/>
</dbReference>
<comment type="similarity">
    <text evidence="2">Belongs to the anion exchanger (TC 2.A.31) family.</text>
</comment>
<dbReference type="PANTHER" id="PTHR11453:SF47">
    <property type="entry name" value="ANION EXCHANGE PROTEIN"/>
    <property type="match status" value="1"/>
</dbReference>
<evidence type="ECO:0000256" key="4">
    <source>
        <dbReference type="ARBA" id="ARBA00022475"/>
    </source>
</evidence>
<evidence type="ECO:0000256" key="12">
    <source>
        <dbReference type="SAM" id="Phobius"/>
    </source>
</evidence>
<dbReference type="Pfam" id="PF00955">
    <property type="entry name" value="HCO3_cotransp"/>
    <property type="match status" value="1"/>
</dbReference>
<evidence type="ECO:0000313" key="15">
    <source>
        <dbReference type="EMBL" id="CAD7598933.1"/>
    </source>
</evidence>
<comment type="subcellular location">
    <subcellularLocation>
        <location evidence="1">Cell membrane</location>
        <topology evidence="1">Multi-pass membrane protein</topology>
    </subcellularLocation>
</comment>
<dbReference type="GO" id="GO:0005886">
    <property type="term" value="C:plasma membrane"/>
    <property type="evidence" value="ECO:0007669"/>
    <property type="project" value="UniProtKB-SubCell"/>
</dbReference>
<keyword evidence="5" id="KW-0039">Anion exchange</keyword>
<dbReference type="GO" id="GO:0005452">
    <property type="term" value="F:solute:inorganic anion antiporter activity"/>
    <property type="evidence" value="ECO:0007669"/>
    <property type="project" value="InterPro"/>
</dbReference>
<evidence type="ECO:0000259" key="13">
    <source>
        <dbReference type="Pfam" id="PF00955"/>
    </source>
</evidence>
<sequence>MCLIHLSSAVLSTPSPEEGVFSSGSEPQVSERAASFSDSPLFGSPAEASRRVQFQIGDIPETPETNPTKGAEPQDDGNDKSAEPTTAKEHDKKKKKHSRHHHHHHGSRKFSLPDDRSRVGSEGDVGRRNSIQPEEASTMQEQDIDDLTSHRFDDSKGLRRHKVQPKSINSSVVHIGRKDGNELQSVLPFSTLKKVFDHSPHEVFVQLDELHGEGEEREWKETARWIKYEEDVEEGADRWGRPHVASLGFHSLLNLRRCLETGVVLLDLEEKDLPGVAYRVVEQMVVDELILPEDKPTVMRALLLRHRHVNEHDRFRFGTKRSFASYTSLQNLNEEKTRPKIVPSNASFDAVTNNHTIHGDLDGKTDNHAIDMKEETYTSSTEDMKRSAVHNESILRRIPLGAEATTVLVGTVDFLEQPTIAFVRLAEGIPMPSITEVAIPVRFLFILLGPNTADLDYHEIGRSISTLMSNAQFHKVAYKADERKELLSAINEFLDDSIVLPPGDWERKALLPFRELKAKNEKIRRRRNKSIAEMDQSDKALLALEGAEEEKPPEDDPLIRTKRPFGGLIKDIKRRFPHYKSDILDGLNSECFAAIIFIYFAALSTAITFGGIMGDNTNNMIGISETLIATSAAGIVFALLSGQPLIIIGTTGPLLIFDESLYSGTAVPSLGRRE</sequence>
<evidence type="ECO:0000256" key="8">
    <source>
        <dbReference type="ARBA" id="ARBA00023065"/>
    </source>
</evidence>
<feature type="domain" description="Bicarbonate transporter-like transmembrane" evidence="13">
    <location>
        <begin position="563"/>
        <end position="663"/>
    </location>
</feature>
<dbReference type="PRINTS" id="PR01231">
    <property type="entry name" value="HCO3TRNSPORT"/>
</dbReference>
<keyword evidence="9 12" id="KW-0472">Membrane</keyword>
<dbReference type="GO" id="GO:0015701">
    <property type="term" value="P:bicarbonate transport"/>
    <property type="evidence" value="ECO:0007669"/>
    <property type="project" value="TreeGrafter"/>
</dbReference>
<dbReference type="PANTHER" id="PTHR11453">
    <property type="entry name" value="ANION EXCHANGE PROTEIN"/>
    <property type="match status" value="1"/>
</dbReference>
<keyword evidence="4" id="KW-1003">Cell membrane</keyword>
<keyword evidence="8" id="KW-0406">Ion transport</keyword>
<evidence type="ECO:0000256" key="9">
    <source>
        <dbReference type="ARBA" id="ARBA00023136"/>
    </source>
</evidence>
<dbReference type="Gene3D" id="3.40.930.10">
    <property type="entry name" value="Mannitol-specific EII, Chain A"/>
    <property type="match status" value="1"/>
</dbReference>
<dbReference type="InterPro" id="IPR016152">
    <property type="entry name" value="PTrfase/Anion_transptr"/>
</dbReference>
<feature type="compositionally biased region" description="Basic and acidic residues" evidence="11">
    <location>
        <begin position="111"/>
        <end position="127"/>
    </location>
</feature>
<dbReference type="InterPro" id="IPR013769">
    <property type="entry name" value="Band3_cytoplasmic_dom"/>
</dbReference>
<dbReference type="EMBL" id="OE842202">
    <property type="protein sequence ID" value="CAD7598933.1"/>
    <property type="molecule type" value="Genomic_DNA"/>
</dbReference>
<dbReference type="FunFam" id="3.40.930.10:FF:000020">
    <property type="entry name" value="Anion exchange protein"/>
    <property type="match status" value="1"/>
</dbReference>